<reference evidence="2 3" key="1">
    <citation type="submission" date="2016-06" db="EMBL/GenBank/DDBJ databases">
        <title>Comparative genomics of the ectomycorrhizal sister species Rhizopogon vinicolor and Rhizopogon vesiculosus (Basidiomycota: Boletales) reveals a divergence of the mating type B locus.</title>
        <authorList>
            <consortium name="DOE Joint Genome Institute"/>
            <person name="Mujic A.B."/>
            <person name="Kuo A."/>
            <person name="Tritt A."/>
            <person name="Lipzen A."/>
            <person name="Chen C."/>
            <person name="Johnson J."/>
            <person name="Sharma A."/>
            <person name="Barry K."/>
            <person name="Grigoriev I.V."/>
            <person name="Spatafora J.W."/>
        </authorList>
    </citation>
    <scope>NUCLEOTIDE SEQUENCE [LARGE SCALE GENOMIC DNA]</scope>
    <source>
        <strain evidence="2 3">AM-OR11-026</strain>
    </source>
</reference>
<feature type="non-terminal residue" evidence="2">
    <location>
        <position position="1"/>
    </location>
</feature>
<proteinExistence type="predicted"/>
<evidence type="ECO:0000313" key="3">
    <source>
        <dbReference type="Proteomes" id="UP000092154"/>
    </source>
</evidence>
<sequence>DGDSVWDRVAAAASTLKVNVNKAWTSTIDTSEEGDVETSPGGDSHLVRVMKAYHLAKARHPSDLPDWLFDERQRKSSTGSRFAVPDLQPPSTSSRHIYNEAASRAPHANHSRIASHIIPSSGRTRPSKAADRLKAFRDAKRADFGVRHVSSKSESLSYSPSRVHAIVDACFDVDHQDTSSSSTIQPLRSVQQLRPGAF</sequence>
<evidence type="ECO:0000256" key="1">
    <source>
        <dbReference type="SAM" id="MobiDB-lite"/>
    </source>
</evidence>
<dbReference type="Proteomes" id="UP000092154">
    <property type="component" value="Unassembled WGS sequence"/>
</dbReference>
<name>A0A1B7NIE7_9AGAM</name>
<organism evidence="2 3">
    <name type="scientific">Rhizopogon vinicolor AM-OR11-026</name>
    <dbReference type="NCBI Taxonomy" id="1314800"/>
    <lineage>
        <taxon>Eukaryota</taxon>
        <taxon>Fungi</taxon>
        <taxon>Dikarya</taxon>
        <taxon>Basidiomycota</taxon>
        <taxon>Agaricomycotina</taxon>
        <taxon>Agaricomycetes</taxon>
        <taxon>Agaricomycetidae</taxon>
        <taxon>Boletales</taxon>
        <taxon>Suillineae</taxon>
        <taxon>Rhizopogonaceae</taxon>
        <taxon>Rhizopogon</taxon>
    </lineage>
</organism>
<dbReference type="AlphaFoldDB" id="A0A1B7NIE7"/>
<dbReference type="EMBL" id="KV448123">
    <property type="protein sequence ID" value="OAX44610.1"/>
    <property type="molecule type" value="Genomic_DNA"/>
</dbReference>
<gene>
    <name evidence="2" type="ORF">K503DRAFT_678223</name>
</gene>
<protein>
    <submittedName>
        <fullName evidence="2">Uncharacterized protein</fullName>
    </submittedName>
</protein>
<evidence type="ECO:0000313" key="2">
    <source>
        <dbReference type="EMBL" id="OAX44610.1"/>
    </source>
</evidence>
<keyword evidence="3" id="KW-1185">Reference proteome</keyword>
<dbReference type="InParanoid" id="A0A1B7NIE7"/>
<feature type="compositionally biased region" description="Polar residues" evidence="1">
    <location>
        <begin position="178"/>
        <end position="192"/>
    </location>
</feature>
<dbReference type="OrthoDB" id="2685556at2759"/>
<accession>A0A1B7NIE7</accession>
<feature type="region of interest" description="Disordered" evidence="1">
    <location>
        <begin position="177"/>
        <end position="198"/>
    </location>
</feature>